<dbReference type="RefSeq" id="WP_202835380.1">
    <property type="nucleotide sequence ID" value="NZ_JAETWB010000050.1"/>
</dbReference>
<dbReference type="EMBL" id="JAETWB010000050">
    <property type="protein sequence ID" value="MBL6082168.1"/>
    <property type="molecule type" value="Genomic_DNA"/>
</dbReference>
<gene>
    <name evidence="1" type="ORF">JMJ56_29770</name>
</gene>
<evidence type="ECO:0000313" key="2">
    <source>
        <dbReference type="Proteomes" id="UP000660885"/>
    </source>
</evidence>
<protein>
    <submittedName>
        <fullName evidence="1">Uncharacterized protein</fullName>
    </submittedName>
</protein>
<accession>A0ABS1UBV7</accession>
<comment type="caution">
    <text evidence="1">The sequence shown here is derived from an EMBL/GenBank/DDBJ whole genome shotgun (WGS) entry which is preliminary data.</text>
</comment>
<dbReference type="Proteomes" id="UP000660885">
    <property type="component" value="Unassembled WGS sequence"/>
</dbReference>
<sequence>MLIFRALPKLDHDALQRHFLDIQALNGPLGFASQNGKRPMPADRQRHTHHILPAGPTAGDHAPRTSTTVLARHMRRLILDALHAASITAAIDQTVSLPMGGSLPAVADTTDRDRRTLPALADPAGASDIVWLTLTHHSTHRNSP</sequence>
<organism evidence="1 2">
    <name type="scientific">Belnapia arida</name>
    <dbReference type="NCBI Taxonomy" id="2804533"/>
    <lineage>
        <taxon>Bacteria</taxon>
        <taxon>Pseudomonadati</taxon>
        <taxon>Pseudomonadota</taxon>
        <taxon>Alphaproteobacteria</taxon>
        <taxon>Acetobacterales</taxon>
        <taxon>Roseomonadaceae</taxon>
        <taxon>Belnapia</taxon>
    </lineage>
</organism>
<evidence type="ECO:0000313" key="1">
    <source>
        <dbReference type="EMBL" id="MBL6082168.1"/>
    </source>
</evidence>
<reference evidence="1 2" key="1">
    <citation type="submission" date="2021-01" db="EMBL/GenBank/DDBJ databases">
        <title>Belnapia mucosa sp. nov. and Belnapia arida sp. nov., isolated from the Tabernas Desert (Almeria, Spain).</title>
        <authorList>
            <person name="Molina-Menor E."/>
            <person name="Vidal-Verdu A."/>
            <person name="Calonge A."/>
            <person name="Satari L."/>
            <person name="Pereto J."/>
            <person name="Porcar M."/>
        </authorList>
    </citation>
    <scope>NUCLEOTIDE SEQUENCE [LARGE SCALE GENOMIC DNA]</scope>
    <source>
        <strain evidence="1 2">T18</strain>
    </source>
</reference>
<keyword evidence="2" id="KW-1185">Reference proteome</keyword>
<proteinExistence type="predicted"/>
<name>A0ABS1UBV7_9PROT</name>